<evidence type="ECO:0000313" key="9">
    <source>
        <dbReference type="Proteomes" id="UP001499951"/>
    </source>
</evidence>
<comment type="caution">
    <text evidence="8">The sequence shown here is derived from an EMBL/GenBank/DDBJ whole genome shotgun (WGS) entry which is preliminary data.</text>
</comment>
<evidence type="ECO:0000313" key="8">
    <source>
        <dbReference type="EMBL" id="GAA0572634.1"/>
    </source>
</evidence>
<dbReference type="CDD" id="cd07984">
    <property type="entry name" value="LPLAT_LABLAT-like"/>
    <property type="match status" value="1"/>
</dbReference>
<dbReference type="InterPro" id="IPR029044">
    <property type="entry name" value="Nucleotide-diphossugar_trans"/>
</dbReference>
<keyword evidence="4" id="KW-0808">Transferase</keyword>
<keyword evidence="9" id="KW-1185">Reference proteome</keyword>
<dbReference type="Pfam" id="PF00535">
    <property type="entry name" value="Glycos_transf_2"/>
    <property type="match status" value="1"/>
</dbReference>
<keyword evidence="6" id="KW-0012">Acyltransferase</keyword>
<evidence type="ECO:0000259" key="7">
    <source>
        <dbReference type="Pfam" id="PF00535"/>
    </source>
</evidence>
<evidence type="ECO:0000256" key="3">
    <source>
        <dbReference type="ARBA" id="ARBA00022519"/>
    </source>
</evidence>
<dbReference type="EMBL" id="BAAADD010000005">
    <property type="protein sequence ID" value="GAA0572634.1"/>
    <property type="molecule type" value="Genomic_DNA"/>
</dbReference>
<keyword evidence="5" id="KW-0472">Membrane</keyword>
<dbReference type="CDD" id="cd04179">
    <property type="entry name" value="DPM_DPG-synthase_like"/>
    <property type="match status" value="1"/>
</dbReference>
<dbReference type="Gene3D" id="3.90.550.10">
    <property type="entry name" value="Spore Coat Polysaccharide Biosynthesis Protein SpsA, Chain A"/>
    <property type="match status" value="1"/>
</dbReference>
<evidence type="ECO:0000256" key="4">
    <source>
        <dbReference type="ARBA" id="ARBA00022679"/>
    </source>
</evidence>
<dbReference type="InterPro" id="IPR001173">
    <property type="entry name" value="Glyco_trans_2-like"/>
</dbReference>
<organism evidence="8 9">
    <name type="scientific">Rhizomicrobium electricum</name>
    <dbReference type="NCBI Taxonomy" id="480070"/>
    <lineage>
        <taxon>Bacteria</taxon>
        <taxon>Pseudomonadati</taxon>
        <taxon>Pseudomonadota</taxon>
        <taxon>Alphaproteobacteria</taxon>
        <taxon>Micropepsales</taxon>
        <taxon>Micropepsaceae</taxon>
        <taxon>Rhizomicrobium</taxon>
    </lineage>
</organism>
<dbReference type="PANTHER" id="PTHR10859">
    <property type="entry name" value="GLYCOSYL TRANSFERASE"/>
    <property type="match status" value="1"/>
</dbReference>
<name>A0ABN1ESR2_9PROT</name>
<sequence length="567" mass="62267">MTALRLCAVIPTCNHTTALDAILTRLDAAGLPVIVIDDGSAAANAEILRAICARHPNCELQRHVFNGGKGFAVMCGMARAAERGFSHAVQVDADGQHDLDALGALIAMAERNPDAIVTGAPIYDASAPAKRRFGRKFTTFWIRINTLSFRLPDAMCGFRIYPVEKTLALVRKSVRGLRMDFDVEVLVKAHWAGIAVAPVPVKVIYPEGNLSNFQMVADNIRLAKMQTRLFFGMLWRAPSLLFSKPPRIVGGEPTRWSVMRERGAGWGLHLLAAVYRLLGRTVCLAVMVPVILYFFLSGREQREASRDFLDRMWRAGHLKRKPTSWTSFQHFLAFGGSALDKFAAWTGGISHSKLRGDGVAALNELVAKKEGAFIITAHVGNPDVVRAIGVLGNAVPLNVLVHTENAEMFNKLIAQFSPQAPVRAIPVTKVGADTAILLSDAIARGEWVVMVGDRVPVSDGGRVVEVPFFGELAAFPQGPYVLASILKAPVYLLFCARERGVFEVRFTKFADRIDLPRRDRMGAIRAYAEQYAKALEAEVAARPLQWFNFYSFWHRTSSAGGLQKATS</sequence>
<feature type="domain" description="Glycosyltransferase 2-like" evidence="7">
    <location>
        <begin position="8"/>
        <end position="161"/>
    </location>
</feature>
<dbReference type="SUPFAM" id="SSF53448">
    <property type="entry name" value="Nucleotide-diphospho-sugar transferases"/>
    <property type="match status" value="1"/>
</dbReference>
<dbReference type="InterPro" id="IPR004960">
    <property type="entry name" value="LipA_acyltrans"/>
</dbReference>
<dbReference type="RefSeq" id="WP_166934434.1">
    <property type="nucleotide sequence ID" value="NZ_BAAADD010000005.1"/>
</dbReference>
<accession>A0ABN1ESR2</accession>
<evidence type="ECO:0000256" key="1">
    <source>
        <dbReference type="ARBA" id="ARBA00004533"/>
    </source>
</evidence>
<dbReference type="Proteomes" id="UP001499951">
    <property type="component" value="Unassembled WGS sequence"/>
</dbReference>
<evidence type="ECO:0000256" key="6">
    <source>
        <dbReference type="ARBA" id="ARBA00023315"/>
    </source>
</evidence>
<gene>
    <name evidence="8" type="ORF">GCM10008942_21700</name>
</gene>
<protein>
    <submittedName>
        <fullName evidence="8">Glycosyltransferase family 2 protein</fullName>
    </submittedName>
</protein>
<dbReference type="Pfam" id="PF03279">
    <property type="entry name" value="Lip_A_acyltrans"/>
    <property type="match status" value="1"/>
</dbReference>
<proteinExistence type="predicted"/>
<evidence type="ECO:0000256" key="2">
    <source>
        <dbReference type="ARBA" id="ARBA00022475"/>
    </source>
</evidence>
<dbReference type="PANTHER" id="PTHR10859:SF91">
    <property type="entry name" value="DOLICHYL-PHOSPHATE BETA-GLUCOSYLTRANSFERASE"/>
    <property type="match status" value="1"/>
</dbReference>
<keyword evidence="3" id="KW-0997">Cell inner membrane</keyword>
<evidence type="ECO:0000256" key="5">
    <source>
        <dbReference type="ARBA" id="ARBA00023136"/>
    </source>
</evidence>
<comment type="subcellular location">
    <subcellularLocation>
        <location evidence="1">Cell inner membrane</location>
    </subcellularLocation>
</comment>
<reference evidence="8 9" key="1">
    <citation type="journal article" date="2019" name="Int. J. Syst. Evol. Microbiol.">
        <title>The Global Catalogue of Microorganisms (GCM) 10K type strain sequencing project: providing services to taxonomists for standard genome sequencing and annotation.</title>
        <authorList>
            <consortium name="The Broad Institute Genomics Platform"/>
            <consortium name="The Broad Institute Genome Sequencing Center for Infectious Disease"/>
            <person name="Wu L."/>
            <person name="Ma J."/>
        </authorList>
    </citation>
    <scope>NUCLEOTIDE SEQUENCE [LARGE SCALE GENOMIC DNA]</scope>
    <source>
        <strain evidence="8 9">JCM 15089</strain>
    </source>
</reference>
<keyword evidence="2" id="KW-1003">Cell membrane</keyword>